<feature type="compositionally biased region" description="Basic residues" evidence="5">
    <location>
        <begin position="36"/>
        <end position="45"/>
    </location>
</feature>
<feature type="compositionally biased region" description="Polar residues" evidence="5">
    <location>
        <begin position="538"/>
        <end position="547"/>
    </location>
</feature>
<feature type="region of interest" description="Disordered" evidence="5">
    <location>
        <begin position="36"/>
        <end position="64"/>
    </location>
</feature>
<dbReference type="InterPro" id="IPR010998">
    <property type="entry name" value="Integrase_recombinase_N"/>
</dbReference>
<dbReference type="GO" id="GO:0003677">
    <property type="term" value="F:DNA binding"/>
    <property type="evidence" value="ECO:0007669"/>
    <property type="project" value="UniProtKB-KW"/>
</dbReference>
<evidence type="ECO:0000256" key="3">
    <source>
        <dbReference type="ARBA" id="ARBA00023125"/>
    </source>
</evidence>
<dbReference type="OrthoDB" id="8954815at2759"/>
<comment type="similarity">
    <text evidence="1">Belongs to the beta type-B retroviral polymerase family. HERV class-II K(HML-2) pol subfamily.</text>
</comment>
<evidence type="ECO:0000259" key="6">
    <source>
        <dbReference type="PROSITE" id="PS50878"/>
    </source>
</evidence>
<gene>
    <name evidence="8" type="primary">LOC108714053</name>
</gene>
<dbReference type="Gene3D" id="3.30.70.270">
    <property type="match status" value="1"/>
</dbReference>
<evidence type="ECO:0000256" key="2">
    <source>
        <dbReference type="ARBA" id="ARBA00012180"/>
    </source>
</evidence>
<dbReference type="InterPro" id="IPR011010">
    <property type="entry name" value="DNA_brk_join_enz"/>
</dbReference>
<dbReference type="GeneID" id="108714053"/>
<dbReference type="GO" id="GO:0004523">
    <property type="term" value="F:RNA-DNA hybrid ribonuclease activity"/>
    <property type="evidence" value="ECO:0007669"/>
    <property type="project" value="UniProtKB-EC"/>
</dbReference>
<feature type="domain" description="Reverse transcriptase" evidence="6">
    <location>
        <begin position="1"/>
        <end position="244"/>
    </location>
</feature>
<dbReference type="PANTHER" id="PTHR33066">
    <property type="entry name" value="INTEGRASE_SAM-LIKE_N DOMAIN-CONTAINING PROTEIN"/>
    <property type="match status" value="1"/>
</dbReference>
<dbReference type="PANTHER" id="PTHR33066:SF2">
    <property type="entry name" value="FILAGGRIN-2-LIKE"/>
    <property type="match status" value="1"/>
</dbReference>
<evidence type="ECO:0000313" key="7">
    <source>
        <dbReference type="Proteomes" id="UP000186698"/>
    </source>
</evidence>
<dbReference type="GO" id="GO:0006310">
    <property type="term" value="P:DNA recombination"/>
    <property type="evidence" value="ECO:0007669"/>
    <property type="project" value="UniProtKB-KW"/>
</dbReference>
<name>A0A8J1MVQ6_XENLA</name>
<dbReference type="InterPro" id="IPR043128">
    <property type="entry name" value="Rev_trsase/Diguanyl_cyclase"/>
</dbReference>
<feature type="region of interest" description="Disordered" evidence="5">
    <location>
        <begin position="538"/>
        <end position="562"/>
    </location>
</feature>
<dbReference type="KEGG" id="xla:108714053"/>
<evidence type="ECO:0000256" key="5">
    <source>
        <dbReference type="SAM" id="MobiDB-lite"/>
    </source>
</evidence>
<dbReference type="SUPFAM" id="SSF56672">
    <property type="entry name" value="DNA/RNA polymerases"/>
    <property type="match status" value="1"/>
</dbReference>
<dbReference type="InterPro" id="IPR000477">
    <property type="entry name" value="RT_dom"/>
</dbReference>
<dbReference type="SUPFAM" id="SSF56349">
    <property type="entry name" value="DNA breaking-rejoining enzymes"/>
    <property type="match status" value="1"/>
</dbReference>
<dbReference type="AlphaFoldDB" id="A0A8J1MVQ6"/>
<evidence type="ECO:0000256" key="1">
    <source>
        <dbReference type="ARBA" id="ARBA00010879"/>
    </source>
</evidence>
<reference evidence="8" key="1">
    <citation type="submission" date="2025-08" db="UniProtKB">
        <authorList>
            <consortium name="RefSeq"/>
        </authorList>
    </citation>
    <scope>IDENTIFICATION</scope>
    <source>
        <strain evidence="8">J_2021</strain>
        <tissue evidence="8">Erythrocytes</tissue>
    </source>
</reference>
<protein>
    <recommendedName>
        <fullName evidence="2">ribonuclease H</fullName>
        <ecNumber evidence="2">3.1.26.4</ecNumber>
    </recommendedName>
</protein>
<organism evidence="7 8">
    <name type="scientific">Xenopus laevis</name>
    <name type="common">African clawed frog</name>
    <dbReference type="NCBI Taxonomy" id="8355"/>
    <lineage>
        <taxon>Eukaryota</taxon>
        <taxon>Metazoa</taxon>
        <taxon>Chordata</taxon>
        <taxon>Craniata</taxon>
        <taxon>Vertebrata</taxon>
        <taxon>Euteleostomi</taxon>
        <taxon>Amphibia</taxon>
        <taxon>Batrachia</taxon>
        <taxon>Anura</taxon>
        <taxon>Pipoidea</taxon>
        <taxon>Pipidae</taxon>
        <taxon>Xenopodinae</taxon>
        <taxon>Xenopus</taxon>
        <taxon>Xenopus</taxon>
    </lineage>
</organism>
<dbReference type="Pfam" id="PF00078">
    <property type="entry name" value="RVT_1"/>
    <property type="match status" value="1"/>
</dbReference>
<keyword evidence="3" id="KW-0238">DNA-binding</keyword>
<dbReference type="EC" id="3.1.26.4" evidence="2"/>
<dbReference type="InterPro" id="IPR013762">
    <property type="entry name" value="Integrase-like_cat_sf"/>
</dbReference>
<keyword evidence="7" id="KW-1185">Reference proteome</keyword>
<dbReference type="Gene3D" id="1.10.150.130">
    <property type="match status" value="1"/>
</dbReference>
<evidence type="ECO:0000313" key="8">
    <source>
        <dbReference type="RefSeq" id="XP_041445393.1"/>
    </source>
</evidence>
<dbReference type="Proteomes" id="UP000186698">
    <property type="component" value="Chromosome 4L"/>
</dbReference>
<dbReference type="Gene3D" id="1.10.443.10">
    <property type="entry name" value="Intergrase catalytic core"/>
    <property type="match status" value="1"/>
</dbReference>
<accession>A0A8J1MVQ6</accession>
<dbReference type="InterPro" id="IPR043502">
    <property type="entry name" value="DNA/RNA_pol_sf"/>
</dbReference>
<feature type="compositionally biased region" description="Low complexity" evidence="5">
    <location>
        <begin position="548"/>
        <end position="561"/>
    </location>
</feature>
<dbReference type="GO" id="GO:0015074">
    <property type="term" value="P:DNA integration"/>
    <property type="evidence" value="ECO:0007669"/>
    <property type="project" value="InterPro"/>
</dbReference>
<evidence type="ECO:0000256" key="4">
    <source>
        <dbReference type="ARBA" id="ARBA00023172"/>
    </source>
</evidence>
<dbReference type="PROSITE" id="PS50878">
    <property type="entry name" value="RT_POL"/>
    <property type="match status" value="1"/>
</dbReference>
<dbReference type="CDD" id="cd03714">
    <property type="entry name" value="RT_DIRS1"/>
    <property type="match status" value="1"/>
</dbReference>
<keyword evidence="4" id="KW-0233">DNA recombination</keyword>
<sequence length="951" mass="108168">MDKNNIRQMGATNNRKRLCHRVRIIPSNKIYKNISSKKSKRKKRYVYGDSGLKRSRSINPSTSRRKMYGSIFSNIFSPETKRKIQSSHRLEVFKQLHKEKEIQDGNDAIYNTSPSRTRENGNTRFTERIFAYTNKTMSSKFLRVAIRGSTSTEHLQFSALPFGISSAPRVFTKVLVTAVAFLRTQGVSIIPYLDDCLIKADSQSVLEEHINLTVQILQSLGWIINWEKSNLCPSTKIKFLGMILDTGIGKVSLPLEKACKIKDKVKLLQEREVSSIRQVTEVLGLFSAAIVAVPWAKAHMKDLQEFLNTIWDYQKKSLHKKVHLPQEIRRSLTWWVQTGNLMKGNQLFPEPTKLITTDASKRGWGAHLQEISEQGRWYDRSFSQFIRVGGGLESLKIFCPIYKKRKCSGPYGQCNNSILFKSSRRSKESRSYAQSKKNIQMGRTQFKQPYCSTHFRPFKFQSGLFKSQRSTSRRMESKPRGVLSDLQKMGVSRHRPHGIKTKQKSSKIFLTDKRSRRSSRGCAGPTLEFQSCLHIPTNSISGQSGQENTTNPSGNNSNSSSMAKEELVLRINPTIHKPAMAFAQEERPTNSGADLLCRPNSITTDRVETERDALTLQGISPAVIDTLLHSRKVVTNNIYQRIWTLFRKWCIKKKLSPETAPISMILDFLHDGFRKNLAPNTIKVQIAALGAFKNLALAEQPLIKRLVKAMQNIKLKSKPLTPVWDLDMVLKVLQKAPFEPLKEATLFYLTIKTVFLVAICSARRVGEIQALSCKEPYLQILQDRIILKADPSFRPKVSSNFHVNFEIVLPDFYPKPKNEHEENLHFLDVKRCILMYLKKVQKFRISNCLFITYAGIRKGKTASKMSISRWIKQAITFAYTSQKKPVPLGLCAHSTRAVSASWAESAGVSVDQICRTASWSSFKTFSNHYRLNVGTPREVAFARAVLGAVAK</sequence>
<proteinExistence type="inferred from homology"/>
<dbReference type="RefSeq" id="XP_041445393.1">
    <property type="nucleotide sequence ID" value="XM_041589459.1"/>
</dbReference>